<sequence length="26" mass="3072">MDCCKCLYPMQIDVFMNIITIFVLCN</sequence>
<dbReference type="AlphaFoldDB" id="A0A0A8YRK5"/>
<reference evidence="1" key="2">
    <citation type="journal article" date="2015" name="Data Brief">
        <title>Shoot transcriptome of the giant reed, Arundo donax.</title>
        <authorList>
            <person name="Barrero R.A."/>
            <person name="Guerrero F.D."/>
            <person name="Moolhuijzen P."/>
            <person name="Goolsby J.A."/>
            <person name="Tidwell J."/>
            <person name="Bellgard S.E."/>
            <person name="Bellgard M.I."/>
        </authorList>
    </citation>
    <scope>NUCLEOTIDE SEQUENCE</scope>
    <source>
        <tissue evidence="1">Shoot tissue taken approximately 20 cm above the soil surface</tissue>
    </source>
</reference>
<dbReference type="EMBL" id="GBRH01272878">
    <property type="protein sequence ID" value="JAD25017.1"/>
    <property type="molecule type" value="Transcribed_RNA"/>
</dbReference>
<protein>
    <submittedName>
        <fullName evidence="1">Uncharacterized protein</fullName>
    </submittedName>
</protein>
<name>A0A0A8YRK5_ARUDO</name>
<reference evidence="1" key="1">
    <citation type="submission" date="2014-09" db="EMBL/GenBank/DDBJ databases">
        <authorList>
            <person name="Magalhaes I.L.F."/>
            <person name="Oliveira U."/>
            <person name="Santos F.R."/>
            <person name="Vidigal T.H.D.A."/>
            <person name="Brescovit A.D."/>
            <person name="Santos A.J."/>
        </authorList>
    </citation>
    <scope>NUCLEOTIDE SEQUENCE</scope>
    <source>
        <tissue evidence="1">Shoot tissue taken approximately 20 cm above the soil surface</tissue>
    </source>
</reference>
<accession>A0A0A8YRK5</accession>
<evidence type="ECO:0000313" key="1">
    <source>
        <dbReference type="EMBL" id="JAD25017.1"/>
    </source>
</evidence>
<organism evidence="1">
    <name type="scientific">Arundo donax</name>
    <name type="common">Giant reed</name>
    <name type="synonym">Donax arundinaceus</name>
    <dbReference type="NCBI Taxonomy" id="35708"/>
    <lineage>
        <taxon>Eukaryota</taxon>
        <taxon>Viridiplantae</taxon>
        <taxon>Streptophyta</taxon>
        <taxon>Embryophyta</taxon>
        <taxon>Tracheophyta</taxon>
        <taxon>Spermatophyta</taxon>
        <taxon>Magnoliopsida</taxon>
        <taxon>Liliopsida</taxon>
        <taxon>Poales</taxon>
        <taxon>Poaceae</taxon>
        <taxon>PACMAD clade</taxon>
        <taxon>Arundinoideae</taxon>
        <taxon>Arundineae</taxon>
        <taxon>Arundo</taxon>
    </lineage>
</organism>
<proteinExistence type="predicted"/>